<keyword evidence="2" id="KW-0732">Signal</keyword>
<feature type="chain" id="PRO_5038548616" description="GerMN domain-containing protein" evidence="2">
    <location>
        <begin position="25"/>
        <end position="230"/>
    </location>
</feature>
<dbReference type="RefSeq" id="WP_157322699.1">
    <property type="nucleotide sequence ID" value="NZ_BMFX01000002.1"/>
</dbReference>
<evidence type="ECO:0000256" key="1">
    <source>
        <dbReference type="SAM" id="MobiDB-lite"/>
    </source>
</evidence>
<dbReference type="InterPro" id="IPR019606">
    <property type="entry name" value="GerMN"/>
</dbReference>
<feature type="region of interest" description="Disordered" evidence="1">
    <location>
        <begin position="25"/>
        <end position="65"/>
    </location>
</feature>
<evidence type="ECO:0000256" key="2">
    <source>
        <dbReference type="SAM" id="SignalP"/>
    </source>
</evidence>
<gene>
    <name evidence="4" type="ORF">GNZ21_06865</name>
</gene>
<accession>A0A7K1UI04</accession>
<sequence>MTSAFSLRAAAAAFSAAALFGLTACESGPAQPDPDSPEAEGEAPAQSEEIPENPMPEPEYDSDDTVALPVGLISPAGYDWEVYGEDADYAPETPHGRQVARTEQFGCQDYISVLETVPVVTDNPAEAALEYLLSLERTTHGSPAFRNPLAASGFEVTGVENTGSAVTVNLTGFANSSTSCQSWQLLKQIETTVRAASGNQQVEILLDGAPLAGQLGLEDPGPLTIHRLRD</sequence>
<dbReference type="Pfam" id="PF10646">
    <property type="entry name" value="Germane"/>
    <property type="match status" value="1"/>
</dbReference>
<dbReference type="EMBL" id="WRPM01000048">
    <property type="protein sequence ID" value="MVT26079.1"/>
    <property type="molecule type" value="Genomic_DNA"/>
</dbReference>
<evidence type="ECO:0000313" key="4">
    <source>
        <dbReference type="EMBL" id="MVT26079.1"/>
    </source>
</evidence>
<name>A0A7K1UI04_9MICC</name>
<dbReference type="Proteomes" id="UP000460157">
    <property type="component" value="Unassembled WGS sequence"/>
</dbReference>
<proteinExistence type="predicted"/>
<reference evidence="4 5" key="1">
    <citation type="submission" date="2019-12" db="EMBL/GenBank/DDBJ databases">
        <title>Nesterenkonia muleiensis sp. nov., a novel actinobacterium isolated from sap of Populus euphratica.</title>
        <authorList>
            <person name="Wang R."/>
        </authorList>
    </citation>
    <scope>NUCLEOTIDE SEQUENCE [LARGE SCALE GENOMIC DNA]</scope>
    <source>
        <strain evidence="4 5">F10</strain>
    </source>
</reference>
<feature type="signal peptide" evidence="2">
    <location>
        <begin position="1"/>
        <end position="24"/>
    </location>
</feature>
<feature type="domain" description="GerMN" evidence="3">
    <location>
        <begin position="110"/>
        <end position="211"/>
    </location>
</feature>
<comment type="caution">
    <text evidence="4">The sequence shown here is derived from an EMBL/GenBank/DDBJ whole genome shotgun (WGS) entry which is preliminary data.</text>
</comment>
<dbReference type="OrthoDB" id="4964896at2"/>
<evidence type="ECO:0000259" key="3">
    <source>
        <dbReference type="Pfam" id="PF10646"/>
    </source>
</evidence>
<evidence type="ECO:0000313" key="5">
    <source>
        <dbReference type="Proteomes" id="UP000460157"/>
    </source>
</evidence>
<dbReference type="AlphaFoldDB" id="A0A7K1UI04"/>
<keyword evidence="5" id="KW-1185">Reference proteome</keyword>
<protein>
    <recommendedName>
        <fullName evidence="3">GerMN domain-containing protein</fullName>
    </recommendedName>
</protein>
<organism evidence="4 5">
    <name type="scientific">Nesterenkonia alkaliphila</name>
    <dbReference type="NCBI Taxonomy" id="1463631"/>
    <lineage>
        <taxon>Bacteria</taxon>
        <taxon>Bacillati</taxon>
        <taxon>Actinomycetota</taxon>
        <taxon>Actinomycetes</taxon>
        <taxon>Micrococcales</taxon>
        <taxon>Micrococcaceae</taxon>
        <taxon>Nesterenkonia</taxon>
    </lineage>
</organism>